<proteinExistence type="predicted"/>
<reference evidence="2 3" key="1">
    <citation type="journal article" date="2016" name="Nat. Commun.">
        <title>Thousands of microbial genomes shed light on interconnected biogeochemical processes in an aquifer system.</title>
        <authorList>
            <person name="Anantharaman K."/>
            <person name="Brown C.T."/>
            <person name="Hug L.A."/>
            <person name="Sharon I."/>
            <person name="Castelle C.J."/>
            <person name="Probst A.J."/>
            <person name="Thomas B.C."/>
            <person name="Singh A."/>
            <person name="Wilkins M.J."/>
            <person name="Karaoz U."/>
            <person name="Brodie E.L."/>
            <person name="Williams K.H."/>
            <person name="Hubbard S.S."/>
            <person name="Banfield J.F."/>
        </authorList>
    </citation>
    <scope>NUCLEOTIDE SEQUENCE [LARGE SCALE GENOMIC DNA]</scope>
</reference>
<evidence type="ECO:0000256" key="1">
    <source>
        <dbReference type="SAM" id="MobiDB-lite"/>
    </source>
</evidence>
<feature type="compositionally biased region" description="Gly residues" evidence="1">
    <location>
        <begin position="524"/>
        <end position="546"/>
    </location>
</feature>
<accession>A0A1G2H5L4</accession>
<dbReference type="AlphaFoldDB" id="A0A1G2H5L4"/>
<sequence length="651" mass="65222">MNKKLLIVALVVIFGGAFYLWNKNSSAPQLTIKEVIESNKKIAGDYSVAAGEKTIVKNNAKLSVDGNITINGAIECEGGVLAIDVGGSVKINNRLSCVRADEISDVGNGITIVAGGAVEFGDKAEIVTNGNVQIASTAANILDTEEKINALYDEAGKDTGTGPRIGPFIEGAKSTVGVNGRQVDLGALPFMNIANAKVPRDKDGNVINSVVIRGNWIIGEGGKAPSGVDVPTPPRKVKKILLNFDFGKNGNVEFKDFHLIGPNGRDGTSDTGKSCNARGENGEDAFRMRVDAGNIKINNFRIELGNGGKGGDAETKKDCDPGVATGGRGGEAGNFKMTASEKIEIVSMHIVPGVGGQGGNAKALGKDGVDGCPGQKGGDARATGGDGGKNKKELSAIGAVEGIGNVTIDKVEGGVGGEAVAEPGKGGSGTACKCAGGKGGDGTAMAGKGGDASLKIIGAKGDAVGGSGGDADAHGGVGGTGGNCPLKPTGGKGGNGGNAISKVGKAGKGTTTDGADGAVKDETGGNGGNGGNGCGPGNGGKGGDGKPNGNDGKPGEKQCPDDKVTPTPMTDPGRPSPQPSATPKKIKVIEYNGKYLPVEQLIVEDEIGCGTDHWHAARGVVIATDGTPIQDPGPQCGYGKTRDRPVIDIEM</sequence>
<organism evidence="2 3">
    <name type="scientific">Candidatus Ryanbacteria bacterium RIFCSPLOWO2_12_FULL_47_9c</name>
    <dbReference type="NCBI Taxonomy" id="1802131"/>
    <lineage>
        <taxon>Bacteria</taxon>
        <taxon>Candidatus Ryaniibacteriota</taxon>
    </lineage>
</organism>
<evidence type="ECO:0000313" key="3">
    <source>
        <dbReference type="Proteomes" id="UP000178996"/>
    </source>
</evidence>
<feature type="region of interest" description="Disordered" evidence="1">
    <location>
        <begin position="488"/>
        <end position="584"/>
    </location>
</feature>
<comment type="caution">
    <text evidence="2">The sequence shown here is derived from an EMBL/GenBank/DDBJ whole genome shotgun (WGS) entry which is preliminary data.</text>
</comment>
<protein>
    <submittedName>
        <fullName evidence="2">Uncharacterized protein</fullName>
    </submittedName>
</protein>
<feature type="compositionally biased region" description="Low complexity" evidence="1">
    <location>
        <begin position="502"/>
        <end position="517"/>
    </location>
</feature>
<evidence type="ECO:0000313" key="2">
    <source>
        <dbReference type="EMBL" id="OGZ57786.1"/>
    </source>
</evidence>
<gene>
    <name evidence="2" type="ORF">A3G60_00640</name>
</gene>
<dbReference type="EMBL" id="MHOB01000016">
    <property type="protein sequence ID" value="OGZ57786.1"/>
    <property type="molecule type" value="Genomic_DNA"/>
</dbReference>
<dbReference type="Proteomes" id="UP000178996">
    <property type="component" value="Unassembled WGS sequence"/>
</dbReference>
<feature type="compositionally biased region" description="Basic and acidic residues" evidence="1">
    <location>
        <begin position="553"/>
        <end position="564"/>
    </location>
</feature>
<name>A0A1G2H5L4_9BACT</name>